<feature type="region of interest" description="Disordered" evidence="5">
    <location>
        <begin position="429"/>
        <end position="458"/>
    </location>
</feature>
<dbReference type="Proteomes" id="UP000799537">
    <property type="component" value="Unassembled WGS sequence"/>
</dbReference>
<reference evidence="7" key="1">
    <citation type="journal article" date="2020" name="Stud. Mycol.">
        <title>101 Dothideomycetes genomes: a test case for predicting lifestyles and emergence of pathogens.</title>
        <authorList>
            <person name="Haridas S."/>
            <person name="Albert R."/>
            <person name="Binder M."/>
            <person name="Bloem J."/>
            <person name="Labutti K."/>
            <person name="Salamov A."/>
            <person name="Andreopoulos B."/>
            <person name="Baker S."/>
            <person name="Barry K."/>
            <person name="Bills G."/>
            <person name="Bluhm B."/>
            <person name="Cannon C."/>
            <person name="Castanera R."/>
            <person name="Culley D."/>
            <person name="Daum C."/>
            <person name="Ezra D."/>
            <person name="Gonzalez J."/>
            <person name="Henrissat B."/>
            <person name="Kuo A."/>
            <person name="Liang C."/>
            <person name="Lipzen A."/>
            <person name="Lutzoni F."/>
            <person name="Magnuson J."/>
            <person name="Mondo S."/>
            <person name="Nolan M."/>
            <person name="Ohm R."/>
            <person name="Pangilinan J."/>
            <person name="Park H.-J."/>
            <person name="Ramirez L."/>
            <person name="Alfaro M."/>
            <person name="Sun H."/>
            <person name="Tritt A."/>
            <person name="Yoshinaga Y."/>
            <person name="Zwiers L.-H."/>
            <person name="Turgeon B."/>
            <person name="Goodwin S."/>
            <person name="Spatafora J."/>
            <person name="Crous P."/>
            <person name="Grigoriev I."/>
        </authorList>
    </citation>
    <scope>NUCLEOTIDE SEQUENCE</scope>
    <source>
        <strain evidence="7">ATCC 36951</strain>
    </source>
</reference>
<dbReference type="PROSITE" id="PS50157">
    <property type="entry name" value="ZINC_FINGER_C2H2_2"/>
    <property type="match status" value="2"/>
</dbReference>
<dbReference type="GO" id="GO:0004497">
    <property type="term" value="F:monooxygenase activity"/>
    <property type="evidence" value="ECO:0007669"/>
    <property type="project" value="InterPro"/>
</dbReference>
<dbReference type="Gene3D" id="3.30.160.60">
    <property type="entry name" value="Classic Zinc Finger"/>
    <property type="match status" value="2"/>
</dbReference>
<dbReference type="PANTHER" id="PTHR23235:SF120">
    <property type="entry name" value="KRUPPEL-LIKE FACTOR 15"/>
    <property type="match status" value="1"/>
</dbReference>
<evidence type="ECO:0000256" key="2">
    <source>
        <dbReference type="ARBA" id="ARBA00022771"/>
    </source>
</evidence>
<dbReference type="SUPFAM" id="SSF57667">
    <property type="entry name" value="beta-beta-alpha zinc fingers"/>
    <property type="match status" value="1"/>
</dbReference>
<dbReference type="FunFam" id="3.30.160.60:FF:000065">
    <property type="entry name" value="B-cell CLL/lymphoma 6, member B"/>
    <property type="match status" value="1"/>
</dbReference>
<evidence type="ECO:0000259" key="6">
    <source>
        <dbReference type="PROSITE" id="PS50157"/>
    </source>
</evidence>
<keyword evidence="8" id="KW-1185">Reference proteome</keyword>
<dbReference type="EMBL" id="ML993661">
    <property type="protein sequence ID" value="KAF2158485.1"/>
    <property type="molecule type" value="Genomic_DNA"/>
</dbReference>
<dbReference type="PANTHER" id="PTHR23235">
    <property type="entry name" value="KRUEPPEL-LIKE TRANSCRIPTION FACTOR"/>
    <property type="match status" value="1"/>
</dbReference>
<feature type="domain" description="C2H2-type" evidence="6">
    <location>
        <begin position="204"/>
        <end position="232"/>
    </location>
</feature>
<keyword evidence="3" id="KW-0862">Zinc</keyword>
<dbReference type="GO" id="GO:0008270">
    <property type="term" value="F:zinc ion binding"/>
    <property type="evidence" value="ECO:0007669"/>
    <property type="project" value="UniProtKB-KW"/>
</dbReference>
<dbReference type="SUPFAM" id="SSF48264">
    <property type="entry name" value="Cytochrome P450"/>
    <property type="match status" value="1"/>
</dbReference>
<evidence type="ECO:0000256" key="1">
    <source>
        <dbReference type="ARBA" id="ARBA00022723"/>
    </source>
</evidence>
<dbReference type="Pfam" id="PF00096">
    <property type="entry name" value="zf-C2H2"/>
    <property type="match status" value="1"/>
</dbReference>
<evidence type="ECO:0000313" key="7">
    <source>
        <dbReference type="EMBL" id="KAF2158485.1"/>
    </source>
</evidence>
<evidence type="ECO:0000313" key="8">
    <source>
        <dbReference type="Proteomes" id="UP000799537"/>
    </source>
</evidence>
<dbReference type="InterPro" id="IPR013087">
    <property type="entry name" value="Znf_C2H2_type"/>
</dbReference>
<gene>
    <name evidence="7" type="ORF">M409DRAFT_61619</name>
</gene>
<dbReference type="GO" id="GO:0020037">
    <property type="term" value="F:heme binding"/>
    <property type="evidence" value="ECO:0007669"/>
    <property type="project" value="InterPro"/>
</dbReference>
<dbReference type="PROSITE" id="PS00028">
    <property type="entry name" value="ZINC_FINGER_C2H2_1"/>
    <property type="match status" value="2"/>
</dbReference>
<name>A0A6A6BUW8_ZASCE</name>
<evidence type="ECO:0000256" key="4">
    <source>
        <dbReference type="PROSITE-ProRule" id="PRU00042"/>
    </source>
</evidence>
<dbReference type="InterPro" id="IPR036236">
    <property type="entry name" value="Znf_C2H2_sf"/>
</dbReference>
<protein>
    <recommendedName>
        <fullName evidence="6">C2H2-type domain-containing protein</fullName>
    </recommendedName>
</protein>
<dbReference type="GO" id="GO:0016705">
    <property type="term" value="F:oxidoreductase activity, acting on paired donors, with incorporation or reduction of molecular oxygen"/>
    <property type="evidence" value="ECO:0007669"/>
    <property type="project" value="InterPro"/>
</dbReference>
<dbReference type="GO" id="GO:0000978">
    <property type="term" value="F:RNA polymerase II cis-regulatory region sequence-specific DNA binding"/>
    <property type="evidence" value="ECO:0007669"/>
    <property type="project" value="TreeGrafter"/>
</dbReference>
<dbReference type="GeneID" id="54568088"/>
<keyword evidence="2 4" id="KW-0863">Zinc-finger</keyword>
<sequence length="475" mass="52908">MASTVSLECQLPVAPTLPTSMGLMSTDPMLCDSTPTPSPMRWFPSRKLRAPNLPGALSGSQDGCFPISAQSTSCPLDTNDLGHKTCQDETKSAGCSSAEHWDVQDMGVNHYRDVIDSDWLIAGTATTPTPPDGGDLWRRMSSKPSDFMPDFGTELFLFNDTNLGEEQLACADFPPLPELYALENPAKTSDRKSKADQAKGDKKFACNQCESRFCRPSHLQRHRQSKHTRKKPYHCSDCSKWFSRKDNLVQHRRSHCKRTQPRKRDPCMSMNGGAAGILIMPRPEPWLLTCPIHDALCCATILYRRTFSVFQRSVANYSFRFVQTTLAMELTTYGLCSSWCRSDCCPRAARHRLQHCHPLSRYPGPLFGRLTQWYDVCHAYVGDKYINYYQLHQEHGTIVRFSPNSLSINDPAALKAIYARGSNLTRTNLRSAGSWGGTQGPDRGTSSPPRTPRERNADPVATARLAHALTGAVAG</sequence>
<dbReference type="OrthoDB" id="10018191at2759"/>
<feature type="domain" description="C2H2-type" evidence="6">
    <location>
        <begin position="233"/>
        <end position="260"/>
    </location>
</feature>
<dbReference type="Gene3D" id="1.10.630.10">
    <property type="entry name" value="Cytochrome P450"/>
    <property type="match status" value="1"/>
</dbReference>
<proteinExistence type="predicted"/>
<dbReference type="RefSeq" id="XP_033659374.1">
    <property type="nucleotide sequence ID" value="XM_033814816.1"/>
</dbReference>
<dbReference type="GO" id="GO:0005506">
    <property type="term" value="F:iron ion binding"/>
    <property type="evidence" value="ECO:0007669"/>
    <property type="project" value="InterPro"/>
</dbReference>
<evidence type="ECO:0000256" key="5">
    <source>
        <dbReference type="SAM" id="MobiDB-lite"/>
    </source>
</evidence>
<organism evidence="7 8">
    <name type="scientific">Zasmidium cellare ATCC 36951</name>
    <dbReference type="NCBI Taxonomy" id="1080233"/>
    <lineage>
        <taxon>Eukaryota</taxon>
        <taxon>Fungi</taxon>
        <taxon>Dikarya</taxon>
        <taxon>Ascomycota</taxon>
        <taxon>Pezizomycotina</taxon>
        <taxon>Dothideomycetes</taxon>
        <taxon>Dothideomycetidae</taxon>
        <taxon>Mycosphaerellales</taxon>
        <taxon>Mycosphaerellaceae</taxon>
        <taxon>Zasmidium</taxon>
    </lineage>
</organism>
<dbReference type="AlphaFoldDB" id="A0A6A6BUW8"/>
<evidence type="ECO:0000256" key="3">
    <source>
        <dbReference type="ARBA" id="ARBA00022833"/>
    </source>
</evidence>
<keyword evidence="1" id="KW-0479">Metal-binding</keyword>
<dbReference type="SMART" id="SM00355">
    <property type="entry name" value="ZnF_C2H2"/>
    <property type="match status" value="2"/>
</dbReference>
<dbReference type="GO" id="GO:0000981">
    <property type="term" value="F:DNA-binding transcription factor activity, RNA polymerase II-specific"/>
    <property type="evidence" value="ECO:0007669"/>
    <property type="project" value="TreeGrafter"/>
</dbReference>
<accession>A0A6A6BUW8</accession>
<dbReference type="InterPro" id="IPR036396">
    <property type="entry name" value="Cyt_P450_sf"/>
</dbReference>